<dbReference type="Proteomes" id="UP000430120">
    <property type="component" value="Unassembled WGS sequence"/>
</dbReference>
<proteinExistence type="predicted"/>
<dbReference type="OrthoDB" id="9804574at2"/>
<gene>
    <name evidence="1" type="ORF">F7Q92_11985</name>
</gene>
<sequence length="66" mass="7090">MRHKATLAATLTLYRPVPCPATSKSTSASTTWTTSCPVPVASGQPTWAERQRLHNALVLFNPAPVT</sequence>
<reference evidence="1 2" key="1">
    <citation type="submission" date="2019-09" db="EMBL/GenBank/DDBJ databases">
        <title>Draft genome sequences of 48 bacterial type strains from the CCUG.</title>
        <authorList>
            <person name="Tunovic T."/>
            <person name="Pineiro-Iglesias B."/>
            <person name="Unosson C."/>
            <person name="Inganas E."/>
            <person name="Ohlen M."/>
            <person name="Cardew S."/>
            <person name="Jensie-Markopoulos S."/>
            <person name="Salva-Serra F."/>
            <person name="Jaen-Luchoro D."/>
            <person name="Karlsson R."/>
            <person name="Svensson-Stadler L."/>
            <person name="Chun J."/>
            <person name="Moore E."/>
        </authorList>
    </citation>
    <scope>NUCLEOTIDE SEQUENCE [LARGE SCALE GENOMIC DNA]</scope>
    <source>
        <strain evidence="1 2">CCUG 30977</strain>
    </source>
</reference>
<comment type="caution">
    <text evidence="1">The sequence shown here is derived from an EMBL/GenBank/DDBJ whole genome shotgun (WGS) entry which is preliminary data.</text>
</comment>
<organism evidence="1 2">
    <name type="scientific">Ideonella dechloratans</name>
    <dbReference type="NCBI Taxonomy" id="36863"/>
    <lineage>
        <taxon>Bacteria</taxon>
        <taxon>Pseudomonadati</taxon>
        <taxon>Pseudomonadota</taxon>
        <taxon>Betaproteobacteria</taxon>
        <taxon>Burkholderiales</taxon>
        <taxon>Sphaerotilaceae</taxon>
        <taxon>Ideonella</taxon>
    </lineage>
</organism>
<accession>A0A643FB56</accession>
<protein>
    <submittedName>
        <fullName evidence="1">Uncharacterized protein</fullName>
    </submittedName>
</protein>
<dbReference type="EMBL" id="VZPB01000026">
    <property type="protein sequence ID" value="KAB0581203.1"/>
    <property type="molecule type" value="Genomic_DNA"/>
</dbReference>
<keyword evidence="2" id="KW-1185">Reference proteome</keyword>
<evidence type="ECO:0000313" key="2">
    <source>
        <dbReference type="Proteomes" id="UP000430120"/>
    </source>
</evidence>
<name>A0A643FB56_IDEDE</name>
<dbReference type="AlphaFoldDB" id="A0A643FB56"/>
<evidence type="ECO:0000313" key="1">
    <source>
        <dbReference type="EMBL" id="KAB0581203.1"/>
    </source>
</evidence>